<dbReference type="STRING" id="1844006.PhaeoP97_00214"/>
<evidence type="ECO:0000256" key="1">
    <source>
        <dbReference type="SAM" id="MobiDB-lite"/>
    </source>
</evidence>
<dbReference type="Proteomes" id="UP000183859">
    <property type="component" value="Chromosome"/>
</dbReference>
<dbReference type="AlphaFoldDB" id="A0A1L3I0M1"/>
<organism evidence="2 3">
    <name type="scientific">Phaeobacter porticola</name>
    <dbReference type="NCBI Taxonomy" id="1844006"/>
    <lineage>
        <taxon>Bacteria</taxon>
        <taxon>Pseudomonadati</taxon>
        <taxon>Pseudomonadota</taxon>
        <taxon>Alphaproteobacteria</taxon>
        <taxon>Rhodobacterales</taxon>
        <taxon>Roseobacteraceae</taxon>
        <taxon>Phaeobacter</taxon>
    </lineage>
</organism>
<proteinExistence type="predicted"/>
<feature type="region of interest" description="Disordered" evidence="1">
    <location>
        <begin position="40"/>
        <end position="63"/>
    </location>
</feature>
<dbReference type="KEGG" id="php:PhaeoP97_00214"/>
<keyword evidence="3" id="KW-1185">Reference proteome</keyword>
<evidence type="ECO:0000313" key="3">
    <source>
        <dbReference type="Proteomes" id="UP000183859"/>
    </source>
</evidence>
<reference evidence="3" key="1">
    <citation type="submission" date="2016-07" db="EMBL/GenBank/DDBJ databases">
        <title>Phaeobacter portensis sp. nov., a tropodithietic acid producing bacterium isolated from a German harbor.</title>
        <authorList>
            <person name="Freese H.M."/>
            <person name="Bunk B."/>
            <person name="Breider S."/>
            <person name="Brinkhoff T."/>
        </authorList>
    </citation>
    <scope>NUCLEOTIDE SEQUENCE [LARGE SCALE GENOMIC DNA]</scope>
    <source>
        <strain evidence="3">P97</strain>
    </source>
</reference>
<evidence type="ECO:0000313" key="2">
    <source>
        <dbReference type="EMBL" id="APG45666.1"/>
    </source>
</evidence>
<protein>
    <submittedName>
        <fullName evidence="2">Uncharacterized protein</fullName>
    </submittedName>
</protein>
<name>A0A1L3I0M1_9RHOB</name>
<accession>A0A1L3I0M1</accession>
<dbReference type="RefSeq" id="WP_072503493.1">
    <property type="nucleotide sequence ID" value="NZ_CP016364.1"/>
</dbReference>
<dbReference type="EMBL" id="CP016364">
    <property type="protein sequence ID" value="APG45666.1"/>
    <property type="molecule type" value="Genomic_DNA"/>
</dbReference>
<gene>
    <name evidence="2" type="ORF">PhaeoP97_00214</name>
</gene>
<sequence>MKISALIAQLQLEQQKHGDLPIFTVDSDIGRMRVIPCKDGISRTTNGKPEEPNELVLEFHPAD</sequence>